<evidence type="ECO:0000313" key="2">
    <source>
        <dbReference type="Proteomes" id="UP001589734"/>
    </source>
</evidence>
<protein>
    <submittedName>
        <fullName evidence="1">Uncharacterized protein</fullName>
    </submittedName>
</protein>
<reference evidence="1 2" key="1">
    <citation type="submission" date="2024-09" db="EMBL/GenBank/DDBJ databases">
        <authorList>
            <person name="Sun Q."/>
            <person name="Mori K."/>
        </authorList>
    </citation>
    <scope>NUCLEOTIDE SEQUENCE [LARGE SCALE GENOMIC DNA]</scope>
    <source>
        <strain evidence="1 2">CGMCC 1.12926</strain>
    </source>
</reference>
<organism evidence="1 2">
    <name type="scientific">Flavobacterium procerum</name>
    <dbReference type="NCBI Taxonomy" id="1455569"/>
    <lineage>
        <taxon>Bacteria</taxon>
        <taxon>Pseudomonadati</taxon>
        <taxon>Bacteroidota</taxon>
        <taxon>Flavobacteriia</taxon>
        <taxon>Flavobacteriales</taxon>
        <taxon>Flavobacteriaceae</taxon>
        <taxon>Flavobacterium</taxon>
    </lineage>
</organism>
<keyword evidence="2" id="KW-1185">Reference proteome</keyword>
<evidence type="ECO:0000313" key="1">
    <source>
        <dbReference type="EMBL" id="MFC0079338.1"/>
    </source>
</evidence>
<gene>
    <name evidence="1" type="ORF">ACFFLS_19995</name>
</gene>
<name>A0ABV6BV70_9FLAO</name>
<dbReference type="Proteomes" id="UP001589734">
    <property type="component" value="Unassembled WGS sequence"/>
</dbReference>
<dbReference type="EMBL" id="JBHLYW010000022">
    <property type="protein sequence ID" value="MFC0079338.1"/>
    <property type="molecule type" value="Genomic_DNA"/>
</dbReference>
<dbReference type="RefSeq" id="WP_379686912.1">
    <property type="nucleotide sequence ID" value="NZ_JBHLYW010000022.1"/>
</dbReference>
<accession>A0ABV6BV70</accession>
<comment type="caution">
    <text evidence="1">The sequence shown here is derived from an EMBL/GenBank/DDBJ whole genome shotgun (WGS) entry which is preliminary data.</text>
</comment>
<proteinExistence type="predicted"/>
<sequence>MRKIHLIILLFLKSVCYSQDFKIPEIEFQEIGDKQNPYVKLLNLKDENSLIIKIGFESYWAGGIHSNLIVFQNDGNVVRYNVFFPKDNLKKIEISKKRIKKEKIPDFWILINSVAKENKLNIDKDKLNIERIEYEDGTVLKYSTRSDCVDESFEITQGNKKTYFSSYDPLYQIKQKNSGFEERQKLVDLIDEVENLIKIKSN</sequence>